<organism evidence="2 3">
    <name type="scientific">Caulifigura coniformis</name>
    <dbReference type="NCBI Taxonomy" id="2527983"/>
    <lineage>
        <taxon>Bacteria</taxon>
        <taxon>Pseudomonadati</taxon>
        <taxon>Planctomycetota</taxon>
        <taxon>Planctomycetia</taxon>
        <taxon>Planctomycetales</taxon>
        <taxon>Planctomycetaceae</taxon>
        <taxon>Caulifigura</taxon>
    </lineage>
</organism>
<dbReference type="PANTHER" id="PTHR30273">
    <property type="entry name" value="PERIPLASMIC SIGNAL SENSOR AND SIGMA FACTOR ACTIVATOR FECR-RELATED"/>
    <property type="match status" value="1"/>
</dbReference>
<dbReference type="KEGG" id="ccos:Pan44_13160"/>
<sequence>MTLRPSQSTQWLETIDAFIAGQLDAASVHKFQERLRHDPEARLVYIEYLDLHFDLLEEAGGLAPAETVARSARHPRSRKAVLAGVAAAVMALVAWRFWPGNGPLPVIADRVPVASAPDVTVPEPAAAPIAARIVRLGDVRWTDSGLIPGEGDTLRAGDVLDFTGGSVELEFESGVRACLVSAEGGTSRLRIMSSNACQFESGCGTFSVPEQARGFSVETAGGRYVDHGTEFGVSVDPRGPSQVHVIDGEVEAITRRPSPPMKLSKGSAAALDGAGESVVAVEFRPREFLRPATLAWGLEQYSNEIAPHLVLPPSLKRDANLAQGATHLLLERRGIVTEADWENDSASVFEVTESGKTAARRSLVPAGARVDSYLFHASPSMGRGRRDLSGEVRFRRPVLAVITETDDLIRSKDVFGSPDVQYAPDVGHGLETVVGADAKDRVDVIELSEDRRTLRFSLNLGNAIDQFRVLVSADDVPALPADSRGKK</sequence>
<feature type="transmembrane region" description="Helical" evidence="1">
    <location>
        <begin position="80"/>
        <end position="98"/>
    </location>
</feature>
<dbReference type="AlphaFoldDB" id="A0A517SAY5"/>
<dbReference type="EMBL" id="CP036271">
    <property type="protein sequence ID" value="QDT53300.1"/>
    <property type="molecule type" value="Genomic_DNA"/>
</dbReference>
<keyword evidence="1" id="KW-1133">Transmembrane helix</keyword>
<dbReference type="Gene3D" id="2.60.120.1440">
    <property type="match status" value="1"/>
</dbReference>
<keyword evidence="1" id="KW-0812">Transmembrane</keyword>
<keyword evidence="1" id="KW-0472">Membrane</keyword>
<reference evidence="2 3" key="1">
    <citation type="submission" date="2019-02" db="EMBL/GenBank/DDBJ databases">
        <title>Deep-cultivation of Planctomycetes and their phenomic and genomic characterization uncovers novel biology.</title>
        <authorList>
            <person name="Wiegand S."/>
            <person name="Jogler M."/>
            <person name="Boedeker C."/>
            <person name="Pinto D."/>
            <person name="Vollmers J."/>
            <person name="Rivas-Marin E."/>
            <person name="Kohn T."/>
            <person name="Peeters S.H."/>
            <person name="Heuer A."/>
            <person name="Rast P."/>
            <person name="Oberbeckmann S."/>
            <person name="Bunk B."/>
            <person name="Jeske O."/>
            <person name="Meyerdierks A."/>
            <person name="Storesund J.E."/>
            <person name="Kallscheuer N."/>
            <person name="Luecker S."/>
            <person name="Lage O.M."/>
            <person name="Pohl T."/>
            <person name="Merkel B.J."/>
            <person name="Hornburger P."/>
            <person name="Mueller R.-W."/>
            <person name="Bruemmer F."/>
            <person name="Labrenz M."/>
            <person name="Spormann A.M."/>
            <person name="Op den Camp H."/>
            <person name="Overmann J."/>
            <person name="Amann R."/>
            <person name="Jetten M.S.M."/>
            <person name="Mascher T."/>
            <person name="Medema M.H."/>
            <person name="Devos D.P."/>
            <person name="Kaster A.-K."/>
            <person name="Ovreas L."/>
            <person name="Rohde M."/>
            <person name="Galperin M.Y."/>
            <person name="Jogler C."/>
        </authorList>
    </citation>
    <scope>NUCLEOTIDE SEQUENCE [LARGE SCALE GENOMIC DNA]</scope>
    <source>
        <strain evidence="2 3">Pan44</strain>
    </source>
</reference>
<dbReference type="PANTHER" id="PTHR30273:SF2">
    <property type="entry name" value="PROTEIN FECR"/>
    <property type="match status" value="1"/>
</dbReference>
<dbReference type="InParanoid" id="A0A517SAY5"/>
<proteinExistence type="predicted"/>
<name>A0A517SAY5_9PLAN</name>
<accession>A0A517SAY5</accession>
<evidence type="ECO:0000256" key="1">
    <source>
        <dbReference type="SAM" id="Phobius"/>
    </source>
</evidence>
<evidence type="ECO:0000313" key="2">
    <source>
        <dbReference type="EMBL" id="QDT53300.1"/>
    </source>
</evidence>
<dbReference type="GO" id="GO:0016989">
    <property type="term" value="F:sigma factor antagonist activity"/>
    <property type="evidence" value="ECO:0007669"/>
    <property type="project" value="TreeGrafter"/>
</dbReference>
<protein>
    <submittedName>
        <fullName evidence="2">FecR protein</fullName>
    </submittedName>
</protein>
<dbReference type="OrthoDB" id="287725at2"/>
<dbReference type="InterPro" id="IPR012373">
    <property type="entry name" value="Ferrdict_sens_TM"/>
</dbReference>
<keyword evidence="3" id="KW-1185">Reference proteome</keyword>
<gene>
    <name evidence="2" type="ORF">Pan44_13160</name>
</gene>
<dbReference type="RefSeq" id="WP_145028401.1">
    <property type="nucleotide sequence ID" value="NZ_CP036271.1"/>
</dbReference>
<dbReference type="Proteomes" id="UP000315700">
    <property type="component" value="Chromosome"/>
</dbReference>
<evidence type="ECO:0000313" key="3">
    <source>
        <dbReference type="Proteomes" id="UP000315700"/>
    </source>
</evidence>